<dbReference type="PANTHER" id="PTHR42756:SF1">
    <property type="entry name" value="TRANSCRIPTIONAL REPRESSOR OF EMRAB OPERON"/>
    <property type="match status" value="1"/>
</dbReference>
<dbReference type="Proteomes" id="UP000697472">
    <property type="component" value="Unassembled WGS sequence"/>
</dbReference>
<accession>A0ABS2PUB4</accession>
<evidence type="ECO:0000256" key="3">
    <source>
        <dbReference type="ARBA" id="ARBA00023163"/>
    </source>
</evidence>
<evidence type="ECO:0000256" key="1">
    <source>
        <dbReference type="ARBA" id="ARBA00023015"/>
    </source>
</evidence>
<dbReference type="InterPro" id="IPR036390">
    <property type="entry name" value="WH_DNA-bd_sf"/>
</dbReference>
<proteinExistence type="predicted"/>
<evidence type="ECO:0000256" key="2">
    <source>
        <dbReference type="ARBA" id="ARBA00023125"/>
    </source>
</evidence>
<evidence type="ECO:0000313" key="5">
    <source>
        <dbReference type="EMBL" id="MBM7643644.1"/>
    </source>
</evidence>
<sequence length="150" mass="17258">MDRHARGDYLMTQITLLNGRYFNKLLLERGAKFSAEQGKILAILRDFGDNLTASQISDYSGLAKNTLTTMLNNLEKAELIQSVQDKQDKRKRLISLSELGKQEVEHGEAVSQDLHKSFYQGFSKDEIAIFEEQLERILHNVKKRNEDKND</sequence>
<reference evidence="5 6" key="1">
    <citation type="submission" date="2021-01" db="EMBL/GenBank/DDBJ databases">
        <title>Genomic Encyclopedia of Type Strains, Phase IV (KMG-IV): sequencing the most valuable type-strain genomes for metagenomic binning, comparative biology and taxonomic classification.</title>
        <authorList>
            <person name="Goeker M."/>
        </authorList>
    </citation>
    <scope>NUCLEOTIDE SEQUENCE [LARGE SCALE GENOMIC DNA]</scope>
    <source>
        <strain evidence="5 6">DSM 27382</strain>
    </source>
</reference>
<dbReference type="RefSeq" id="WP_205010483.1">
    <property type="nucleotide sequence ID" value="NZ_JAFBEH010000060.1"/>
</dbReference>
<feature type="domain" description="HTH marR-type" evidence="4">
    <location>
        <begin position="1"/>
        <end position="139"/>
    </location>
</feature>
<protein>
    <submittedName>
        <fullName evidence="5">DNA-binding MarR family transcriptional regulator</fullName>
    </submittedName>
</protein>
<dbReference type="PRINTS" id="PR00598">
    <property type="entry name" value="HTHMARR"/>
</dbReference>
<gene>
    <name evidence="5" type="ORF">JOC28_001955</name>
</gene>
<dbReference type="SMART" id="SM00347">
    <property type="entry name" value="HTH_MARR"/>
    <property type="match status" value="1"/>
</dbReference>
<evidence type="ECO:0000313" key="6">
    <source>
        <dbReference type="Proteomes" id="UP000697472"/>
    </source>
</evidence>
<keyword evidence="6" id="KW-1185">Reference proteome</keyword>
<keyword evidence="3" id="KW-0804">Transcription</keyword>
<dbReference type="InterPro" id="IPR036388">
    <property type="entry name" value="WH-like_DNA-bd_sf"/>
</dbReference>
<dbReference type="InterPro" id="IPR000835">
    <property type="entry name" value="HTH_MarR-typ"/>
</dbReference>
<comment type="caution">
    <text evidence="5">The sequence shown here is derived from an EMBL/GenBank/DDBJ whole genome shotgun (WGS) entry which is preliminary data.</text>
</comment>
<evidence type="ECO:0000259" key="4">
    <source>
        <dbReference type="PROSITE" id="PS50995"/>
    </source>
</evidence>
<dbReference type="PANTHER" id="PTHR42756">
    <property type="entry name" value="TRANSCRIPTIONAL REGULATOR, MARR"/>
    <property type="match status" value="1"/>
</dbReference>
<keyword evidence="1" id="KW-0805">Transcription regulation</keyword>
<organism evidence="5 6">
    <name type="scientific">Streptococcus loxodontisalivarius</name>
    <dbReference type="NCBI Taxonomy" id="1349415"/>
    <lineage>
        <taxon>Bacteria</taxon>
        <taxon>Bacillati</taxon>
        <taxon>Bacillota</taxon>
        <taxon>Bacilli</taxon>
        <taxon>Lactobacillales</taxon>
        <taxon>Streptococcaceae</taxon>
        <taxon>Streptococcus</taxon>
    </lineage>
</organism>
<dbReference type="EMBL" id="JAFBEH010000060">
    <property type="protein sequence ID" value="MBM7643644.1"/>
    <property type="molecule type" value="Genomic_DNA"/>
</dbReference>
<dbReference type="Gene3D" id="1.10.10.10">
    <property type="entry name" value="Winged helix-like DNA-binding domain superfamily/Winged helix DNA-binding domain"/>
    <property type="match status" value="1"/>
</dbReference>
<keyword evidence="2 5" id="KW-0238">DNA-binding</keyword>
<dbReference type="GO" id="GO:0003677">
    <property type="term" value="F:DNA binding"/>
    <property type="evidence" value="ECO:0007669"/>
    <property type="project" value="UniProtKB-KW"/>
</dbReference>
<dbReference type="PROSITE" id="PS50995">
    <property type="entry name" value="HTH_MARR_2"/>
    <property type="match status" value="1"/>
</dbReference>
<dbReference type="Pfam" id="PF01047">
    <property type="entry name" value="MarR"/>
    <property type="match status" value="1"/>
</dbReference>
<dbReference type="SUPFAM" id="SSF46785">
    <property type="entry name" value="Winged helix' DNA-binding domain"/>
    <property type="match status" value="1"/>
</dbReference>
<name>A0ABS2PUB4_9STRE</name>